<dbReference type="Pfam" id="PF13673">
    <property type="entry name" value="Acetyltransf_10"/>
    <property type="match status" value="1"/>
</dbReference>
<protein>
    <recommendedName>
        <fullName evidence="1">N-acetyltransferase domain-containing protein</fullName>
    </recommendedName>
</protein>
<reference evidence="2 3" key="1">
    <citation type="submission" date="2016-09" db="EMBL/GenBank/DDBJ databases">
        <title>Genomic Taxonomy of the Vibrionaceae.</title>
        <authorList>
            <person name="Gonzalez-Castillo A."/>
            <person name="Gomez-Gil B."/>
            <person name="Enciso-Ibarra K."/>
        </authorList>
    </citation>
    <scope>NUCLEOTIDE SEQUENCE [LARGE SCALE GENOMIC DNA]</scope>
    <source>
        <strain evidence="2 3">CAIM 1902</strain>
    </source>
</reference>
<evidence type="ECO:0000313" key="3">
    <source>
        <dbReference type="Proteomes" id="UP000186039"/>
    </source>
</evidence>
<dbReference type="InterPro" id="IPR016181">
    <property type="entry name" value="Acyl_CoA_acyltransferase"/>
</dbReference>
<comment type="caution">
    <text evidence="2">The sequence shown here is derived from an EMBL/GenBank/DDBJ whole genome shotgun (WGS) entry which is preliminary data.</text>
</comment>
<sequence length="149" mass="16416">MNLVIGCDSLLIQQANAIFQATCIDQQELHTKDECNDKLSSSVYGIVYLGTVPVGAARLILSSGSGQLTQLAILPSYRNASLATTLFNALLRYAHKKHINDVTVHTHRAQSEFFQKLGFDLAKQGKQQGHHACVELRFVLQKTVKQHAA</sequence>
<evidence type="ECO:0000259" key="1">
    <source>
        <dbReference type="PROSITE" id="PS51186"/>
    </source>
</evidence>
<dbReference type="Gene3D" id="3.40.630.30">
    <property type="match status" value="1"/>
</dbReference>
<name>A0ABX3FFI0_9VIBR</name>
<dbReference type="RefSeq" id="WP_075715260.1">
    <property type="nucleotide sequence ID" value="NZ_AP019655.1"/>
</dbReference>
<dbReference type="EMBL" id="MJMH01000174">
    <property type="protein sequence ID" value="OLQ91234.1"/>
    <property type="molecule type" value="Genomic_DNA"/>
</dbReference>
<gene>
    <name evidence="2" type="ORF">BIY20_09885</name>
</gene>
<feature type="domain" description="N-acetyltransferase" evidence="1">
    <location>
        <begin position="3"/>
        <end position="145"/>
    </location>
</feature>
<keyword evidence="3" id="KW-1185">Reference proteome</keyword>
<dbReference type="InterPro" id="IPR000182">
    <property type="entry name" value="GNAT_dom"/>
</dbReference>
<dbReference type="Proteomes" id="UP000186039">
    <property type="component" value="Unassembled WGS sequence"/>
</dbReference>
<dbReference type="CDD" id="cd04301">
    <property type="entry name" value="NAT_SF"/>
    <property type="match status" value="1"/>
</dbReference>
<evidence type="ECO:0000313" key="2">
    <source>
        <dbReference type="EMBL" id="OLQ91234.1"/>
    </source>
</evidence>
<organism evidence="2 3">
    <name type="scientific">Vibrio panuliri</name>
    <dbReference type="NCBI Taxonomy" id="1381081"/>
    <lineage>
        <taxon>Bacteria</taxon>
        <taxon>Pseudomonadati</taxon>
        <taxon>Pseudomonadota</taxon>
        <taxon>Gammaproteobacteria</taxon>
        <taxon>Vibrionales</taxon>
        <taxon>Vibrionaceae</taxon>
        <taxon>Vibrio</taxon>
    </lineage>
</organism>
<dbReference type="PROSITE" id="PS51186">
    <property type="entry name" value="GNAT"/>
    <property type="match status" value="1"/>
</dbReference>
<accession>A0ABX3FFI0</accession>
<proteinExistence type="predicted"/>
<dbReference type="SUPFAM" id="SSF55729">
    <property type="entry name" value="Acyl-CoA N-acyltransferases (Nat)"/>
    <property type="match status" value="1"/>
</dbReference>